<evidence type="ECO:0000313" key="13">
    <source>
        <dbReference type="EMBL" id="MEN7548045.1"/>
    </source>
</evidence>
<evidence type="ECO:0000313" key="14">
    <source>
        <dbReference type="Proteomes" id="UP001403385"/>
    </source>
</evidence>
<comment type="subunit">
    <text evidence="10">Probably a homodimer.</text>
</comment>
<evidence type="ECO:0000256" key="4">
    <source>
        <dbReference type="ARBA" id="ARBA00022692"/>
    </source>
</evidence>
<evidence type="ECO:0000256" key="6">
    <source>
        <dbReference type="ARBA" id="ARBA00022741"/>
    </source>
</evidence>
<comment type="similarity">
    <text evidence="10">Belongs to the adenylate cyclase family. DacA/CdaA subfamily.</text>
</comment>
<dbReference type="Pfam" id="PF02457">
    <property type="entry name" value="DAC"/>
    <property type="match status" value="1"/>
</dbReference>
<dbReference type="HAMAP" id="MF_01499">
    <property type="entry name" value="DacA"/>
    <property type="match status" value="1"/>
</dbReference>
<comment type="caution">
    <text evidence="10">Lacks conserved residue(s) required for the propagation of feature annotation.</text>
</comment>
<evidence type="ECO:0000256" key="10">
    <source>
        <dbReference type="HAMAP-Rule" id="MF_01499"/>
    </source>
</evidence>
<dbReference type="GO" id="GO:0006171">
    <property type="term" value="P:cAMP biosynthetic process"/>
    <property type="evidence" value="ECO:0007669"/>
    <property type="project" value="InterPro"/>
</dbReference>
<evidence type="ECO:0000256" key="1">
    <source>
        <dbReference type="ARBA" id="ARBA00000877"/>
    </source>
</evidence>
<keyword evidence="9 10" id="KW-0472">Membrane</keyword>
<dbReference type="EC" id="2.7.7.85" evidence="10"/>
<dbReference type="InterPro" id="IPR036888">
    <property type="entry name" value="DNA_integrity_DisA_N_sf"/>
</dbReference>
<dbReference type="InterPro" id="IPR034701">
    <property type="entry name" value="CdaA"/>
</dbReference>
<evidence type="ECO:0000256" key="2">
    <source>
        <dbReference type="ARBA" id="ARBA00022475"/>
    </source>
</evidence>
<dbReference type="InterPro" id="IPR050338">
    <property type="entry name" value="DisA"/>
</dbReference>
<dbReference type="NCBIfam" id="TIGR00159">
    <property type="entry name" value="diadenylate cyclase CdaA"/>
    <property type="match status" value="1"/>
</dbReference>
<evidence type="ECO:0000256" key="8">
    <source>
        <dbReference type="ARBA" id="ARBA00022989"/>
    </source>
</evidence>
<evidence type="ECO:0000256" key="5">
    <source>
        <dbReference type="ARBA" id="ARBA00022695"/>
    </source>
</evidence>
<keyword evidence="2 10" id="KW-1003">Cell membrane</keyword>
<keyword evidence="6 10" id="KW-0547">Nucleotide-binding</keyword>
<keyword evidence="3 10" id="KW-0808">Transferase</keyword>
<dbReference type="EMBL" id="JBDKWZ010000004">
    <property type="protein sequence ID" value="MEN7548045.1"/>
    <property type="molecule type" value="Genomic_DNA"/>
</dbReference>
<name>A0AAW9S8G4_9BACT</name>
<comment type="caution">
    <text evidence="13">The sequence shown here is derived from an EMBL/GenBank/DDBJ whole genome shotgun (WGS) entry which is preliminary data.</text>
</comment>
<evidence type="ECO:0000256" key="9">
    <source>
        <dbReference type="ARBA" id="ARBA00023136"/>
    </source>
</evidence>
<keyword evidence="7 10" id="KW-0067">ATP-binding</keyword>
<dbReference type="AlphaFoldDB" id="A0AAW9S8G4"/>
<evidence type="ECO:0000256" key="7">
    <source>
        <dbReference type="ARBA" id="ARBA00022840"/>
    </source>
</evidence>
<comment type="catalytic activity">
    <reaction evidence="1 10">
        <text>2 ATP = 3',3'-c-di-AMP + 2 diphosphate</text>
        <dbReference type="Rhea" id="RHEA:35655"/>
        <dbReference type="ChEBI" id="CHEBI:30616"/>
        <dbReference type="ChEBI" id="CHEBI:33019"/>
        <dbReference type="ChEBI" id="CHEBI:71500"/>
        <dbReference type="EC" id="2.7.7.85"/>
    </reaction>
</comment>
<feature type="region of interest" description="Disordered" evidence="11">
    <location>
        <begin position="263"/>
        <end position="295"/>
    </location>
</feature>
<dbReference type="SUPFAM" id="SSF143597">
    <property type="entry name" value="YojJ-like"/>
    <property type="match status" value="1"/>
</dbReference>
<gene>
    <name evidence="13" type="primary">cdaA</name>
    <name evidence="10" type="synonym">dacA</name>
    <name evidence="13" type="ORF">AAG747_08995</name>
</gene>
<feature type="transmembrane region" description="Helical" evidence="10">
    <location>
        <begin position="38"/>
        <end position="56"/>
    </location>
</feature>
<dbReference type="Proteomes" id="UP001403385">
    <property type="component" value="Unassembled WGS sequence"/>
</dbReference>
<dbReference type="GO" id="GO:0005524">
    <property type="term" value="F:ATP binding"/>
    <property type="evidence" value="ECO:0007669"/>
    <property type="project" value="UniProtKB-UniRule"/>
</dbReference>
<feature type="transmembrane region" description="Helical" evidence="10">
    <location>
        <begin position="12"/>
        <end position="31"/>
    </location>
</feature>
<proteinExistence type="inferred from homology"/>
<dbReference type="PROSITE" id="PS51794">
    <property type="entry name" value="DAC"/>
    <property type="match status" value="1"/>
</dbReference>
<protein>
    <recommendedName>
        <fullName evidence="10">Diadenylate cyclase</fullName>
        <shortName evidence="10">DAC</shortName>
        <ecNumber evidence="10">2.7.7.85</ecNumber>
    </recommendedName>
    <alternativeName>
        <fullName evidence="10">Cyclic-di-AMP synthase</fullName>
        <shortName evidence="10">c-di-AMP synthase</shortName>
    </alternativeName>
</protein>
<dbReference type="Gene3D" id="3.40.1700.10">
    <property type="entry name" value="DNA integrity scanning protein, DisA, N-terminal domain"/>
    <property type="match status" value="1"/>
</dbReference>
<dbReference type="InterPro" id="IPR003390">
    <property type="entry name" value="DNA_integrity_scan_DisA_N"/>
</dbReference>
<keyword evidence="5 10" id="KW-0548">Nucleotidyltransferase</keyword>
<evidence type="ECO:0000259" key="12">
    <source>
        <dbReference type="PROSITE" id="PS51794"/>
    </source>
</evidence>
<dbReference type="RefSeq" id="WP_346820827.1">
    <property type="nucleotide sequence ID" value="NZ_JBDKWZ010000004.1"/>
</dbReference>
<feature type="compositionally biased region" description="Basic and acidic residues" evidence="11">
    <location>
        <begin position="280"/>
        <end position="295"/>
    </location>
</feature>
<accession>A0AAW9S8G4</accession>
<dbReference type="Pfam" id="PF19293">
    <property type="entry name" value="CdaA_N"/>
    <property type="match status" value="1"/>
</dbReference>
<reference evidence="13 14" key="1">
    <citation type="submission" date="2024-04" db="EMBL/GenBank/DDBJ databases">
        <title>Novel genus in family Flammeovirgaceae.</title>
        <authorList>
            <person name="Nguyen T.H."/>
            <person name="Vuong T.Q."/>
            <person name="Le H."/>
            <person name="Kim S.-G."/>
        </authorList>
    </citation>
    <scope>NUCLEOTIDE SEQUENCE [LARGE SCALE GENOMIC DNA]</scope>
    <source>
        <strain evidence="13 14">JCM 23209</strain>
    </source>
</reference>
<keyword evidence="8 10" id="KW-1133">Transmembrane helix</keyword>
<feature type="transmembrane region" description="Helical" evidence="10">
    <location>
        <begin position="62"/>
        <end position="83"/>
    </location>
</feature>
<sequence>MSLLFNIGFLEINFVDFLDILLVTILLFKLYKLIRGSVALKIFVGYLALYLLYLVVKATEMELLSSILGQFMGVGVLAAIILFQQEIRKFLLLIGKSTNFSELSMWHWFNNKNHHRNEWDPNPILEAMKSLGGTNMGALIVISKDDDLRFFVETGDLLDAQISKRLLLSVFYKNSPLHDGALIIHKGRIVAARCILPVSENQEIPATMGLRHRAAIGITEITNSVVLVVSEETGQMSFVRSGKIYHNLSSLEIRKLLREYFTGETETEKPEVKVTPSKELQTDEKQKATDQVESA</sequence>
<dbReference type="PIRSF" id="PIRSF004793">
    <property type="entry name" value="UCP004793"/>
    <property type="match status" value="1"/>
</dbReference>
<dbReference type="InterPro" id="IPR014046">
    <property type="entry name" value="C-di-AMP_synthase"/>
</dbReference>
<dbReference type="GO" id="GO:0106408">
    <property type="term" value="F:diadenylate cyclase activity"/>
    <property type="evidence" value="ECO:0007669"/>
    <property type="project" value="UniProtKB-EC"/>
</dbReference>
<dbReference type="InterPro" id="IPR045585">
    <property type="entry name" value="CdaA_N"/>
</dbReference>
<evidence type="ECO:0000256" key="11">
    <source>
        <dbReference type="SAM" id="MobiDB-lite"/>
    </source>
</evidence>
<feature type="domain" description="DAC" evidence="12">
    <location>
        <begin position="84"/>
        <end position="250"/>
    </location>
</feature>
<organism evidence="13 14">
    <name type="scientific">Rapidithrix thailandica</name>
    <dbReference type="NCBI Taxonomy" id="413964"/>
    <lineage>
        <taxon>Bacteria</taxon>
        <taxon>Pseudomonadati</taxon>
        <taxon>Bacteroidota</taxon>
        <taxon>Cytophagia</taxon>
        <taxon>Cytophagales</taxon>
        <taxon>Flammeovirgaceae</taxon>
        <taxon>Rapidithrix</taxon>
    </lineage>
</organism>
<keyword evidence="14" id="KW-1185">Reference proteome</keyword>
<evidence type="ECO:0000256" key="3">
    <source>
        <dbReference type="ARBA" id="ARBA00022679"/>
    </source>
</evidence>
<dbReference type="GO" id="GO:0004016">
    <property type="term" value="F:adenylate cyclase activity"/>
    <property type="evidence" value="ECO:0007669"/>
    <property type="project" value="UniProtKB-UniRule"/>
</dbReference>
<comment type="function">
    <text evidence="10">Catalyzes the condensation of 2 ATP molecules into cyclic di-AMP (c-di-AMP), a second messenger used to regulate differing processes in different bacteria.</text>
</comment>
<dbReference type="PANTHER" id="PTHR34185:SF1">
    <property type="entry name" value="DIADENYLATE CYCLASE"/>
    <property type="match status" value="1"/>
</dbReference>
<dbReference type="PANTHER" id="PTHR34185">
    <property type="entry name" value="DIADENYLATE CYCLASE"/>
    <property type="match status" value="1"/>
</dbReference>
<keyword evidence="4 10" id="KW-0812">Transmembrane</keyword>